<gene>
    <name evidence="2" type="ORF">EJB05_00760</name>
</gene>
<reference evidence="2 3" key="1">
    <citation type="journal article" date="2019" name="Sci. Rep.">
        <title>A high-quality genome of Eragrostis curvula grass provides insights into Poaceae evolution and supports new strategies to enhance forage quality.</title>
        <authorList>
            <person name="Carballo J."/>
            <person name="Santos B.A.C.M."/>
            <person name="Zappacosta D."/>
            <person name="Garbus I."/>
            <person name="Selva J.P."/>
            <person name="Gallo C.A."/>
            <person name="Diaz A."/>
            <person name="Albertini E."/>
            <person name="Caccamo M."/>
            <person name="Echenique V."/>
        </authorList>
    </citation>
    <scope>NUCLEOTIDE SEQUENCE [LARGE SCALE GENOMIC DNA]</scope>
    <source>
        <strain evidence="3">cv. Victoria</strain>
        <tissue evidence="2">Leaf</tissue>
    </source>
</reference>
<accession>A0A5J9WNH7</accession>
<dbReference type="SUPFAM" id="SSF81383">
    <property type="entry name" value="F-box domain"/>
    <property type="match status" value="1"/>
</dbReference>
<dbReference type="Pfam" id="PF12937">
    <property type="entry name" value="F-box-like"/>
    <property type="match status" value="1"/>
</dbReference>
<organism evidence="2 3">
    <name type="scientific">Eragrostis curvula</name>
    <name type="common">weeping love grass</name>
    <dbReference type="NCBI Taxonomy" id="38414"/>
    <lineage>
        <taxon>Eukaryota</taxon>
        <taxon>Viridiplantae</taxon>
        <taxon>Streptophyta</taxon>
        <taxon>Embryophyta</taxon>
        <taxon>Tracheophyta</taxon>
        <taxon>Spermatophyta</taxon>
        <taxon>Magnoliopsida</taxon>
        <taxon>Liliopsida</taxon>
        <taxon>Poales</taxon>
        <taxon>Poaceae</taxon>
        <taxon>PACMAD clade</taxon>
        <taxon>Chloridoideae</taxon>
        <taxon>Eragrostideae</taxon>
        <taxon>Eragrostidinae</taxon>
        <taxon>Eragrostis</taxon>
    </lineage>
</organism>
<keyword evidence="3" id="KW-1185">Reference proteome</keyword>
<dbReference type="SMART" id="SM00256">
    <property type="entry name" value="FBOX"/>
    <property type="match status" value="1"/>
</dbReference>
<dbReference type="PANTHER" id="PTHR33207">
    <property type="entry name" value="F-BOX DOMAIN CONTAINING PROTEIN-RELATED"/>
    <property type="match status" value="1"/>
</dbReference>
<evidence type="ECO:0000313" key="2">
    <source>
        <dbReference type="EMBL" id="TVU49447.1"/>
    </source>
</evidence>
<dbReference type="Proteomes" id="UP000324897">
    <property type="component" value="Chromosome 6"/>
</dbReference>
<feature type="domain" description="F-box" evidence="1">
    <location>
        <begin position="1"/>
        <end position="47"/>
    </location>
</feature>
<dbReference type="InterPro" id="IPR036047">
    <property type="entry name" value="F-box-like_dom_sf"/>
</dbReference>
<dbReference type="Gene3D" id="1.20.1280.50">
    <property type="match status" value="1"/>
</dbReference>
<protein>
    <recommendedName>
        <fullName evidence="1">F-box domain-containing protein</fullName>
    </recommendedName>
</protein>
<sequence>MEVPDEILSLILERIDSHISLICAAAVCKRWRHTITNTDFLCRYRSLHSSTIAGNYHYDTPAQSYLIGSRAQVRRSVGLVFVPSSPSIHTRHFTLDFLPGMIDFPSHWDIHDSRGSLLLMNYRESSPLPHRHPNMFVCEPLTRRFRRIPPPSYSNDDIHTFRGSYLIDGADSHISFSNFRVMCLFIRRHDDYFSFATVFNEVGGAGSSWSDKTIGDAEPLLPVMSFLGCSKDSWHFYALDGILATLNKSTREFSTSLLPSTEDWSSLPWKKYYMNVGVIDSHDGATRIIVISEDNSAKVFARRDGSEWALEKRVMLSEVTRGLSGYRPSFFNHRLCISTSGPGFVILTAQPSAPWFFSIDLKTMKVALAASDMGHIVYQSELPWPPALKACLGN</sequence>
<proteinExistence type="predicted"/>
<evidence type="ECO:0000259" key="1">
    <source>
        <dbReference type="PROSITE" id="PS50181"/>
    </source>
</evidence>
<dbReference type="EMBL" id="RWGY01000002">
    <property type="protein sequence ID" value="TVU49447.1"/>
    <property type="molecule type" value="Genomic_DNA"/>
</dbReference>
<name>A0A5J9WNH7_9POAL</name>
<feature type="non-terminal residue" evidence="2">
    <location>
        <position position="1"/>
    </location>
</feature>
<dbReference type="AlphaFoldDB" id="A0A5J9WNH7"/>
<comment type="caution">
    <text evidence="2">The sequence shown here is derived from an EMBL/GenBank/DDBJ whole genome shotgun (WGS) entry which is preliminary data.</text>
</comment>
<dbReference type="PROSITE" id="PS50181">
    <property type="entry name" value="FBOX"/>
    <property type="match status" value="1"/>
</dbReference>
<evidence type="ECO:0000313" key="3">
    <source>
        <dbReference type="Proteomes" id="UP000324897"/>
    </source>
</evidence>
<dbReference type="Gramene" id="TVU49447">
    <property type="protein sequence ID" value="TVU49447"/>
    <property type="gene ID" value="EJB05_00760"/>
</dbReference>
<dbReference type="InterPro" id="IPR001810">
    <property type="entry name" value="F-box_dom"/>
</dbReference>
<dbReference type="OrthoDB" id="659406at2759"/>